<reference evidence="2" key="1">
    <citation type="submission" date="2018-12" db="EMBL/GenBank/DDBJ databases">
        <authorList>
            <person name="Will S."/>
            <person name="Neumann-Schaal M."/>
            <person name="Henke P."/>
        </authorList>
    </citation>
    <scope>NUCLEOTIDE SEQUENCE</scope>
    <source>
        <strain evidence="2">PCC 7102</strain>
    </source>
</reference>
<gene>
    <name evidence="2" type="ORF">DSM106972_031960</name>
</gene>
<feature type="domain" description="EcoEI R protein C-terminal" evidence="1">
    <location>
        <begin position="2"/>
        <end position="131"/>
    </location>
</feature>
<keyword evidence="3" id="KW-1185">Reference proteome</keyword>
<organism evidence="2 3">
    <name type="scientific">Dulcicalothrix desertica PCC 7102</name>
    <dbReference type="NCBI Taxonomy" id="232991"/>
    <lineage>
        <taxon>Bacteria</taxon>
        <taxon>Bacillati</taxon>
        <taxon>Cyanobacteriota</taxon>
        <taxon>Cyanophyceae</taxon>
        <taxon>Nostocales</taxon>
        <taxon>Calotrichaceae</taxon>
        <taxon>Dulcicalothrix</taxon>
    </lineage>
</organism>
<dbReference type="RefSeq" id="WP_233787089.1">
    <property type="nucleotide sequence ID" value="NZ_RSCL01000007.1"/>
</dbReference>
<dbReference type="Proteomes" id="UP000271624">
    <property type="component" value="Unassembled WGS sequence"/>
</dbReference>
<dbReference type="GO" id="GO:0006304">
    <property type="term" value="P:DNA modification"/>
    <property type="evidence" value="ECO:0007669"/>
    <property type="project" value="InterPro"/>
</dbReference>
<dbReference type="PANTHER" id="PTHR47396:SF1">
    <property type="entry name" value="ATP-DEPENDENT HELICASE IRC3-RELATED"/>
    <property type="match status" value="1"/>
</dbReference>
<proteinExistence type="predicted"/>
<comment type="caution">
    <text evidence="2">The sequence shown here is derived from an EMBL/GenBank/DDBJ whole genome shotgun (WGS) entry which is preliminary data.</text>
</comment>
<protein>
    <recommendedName>
        <fullName evidence="1">EcoEI R protein C-terminal domain-containing protein</fullName>
    </recommendedName>
</protein>
<dbReference type="InterPro" id="IPR050742">
    <property type="entry name" value="Helicase_Restrict-Modif_Enz"/>
</dbReference>
<evidence type="ECO:0000313" key="2">
    <source>
        <dbReference type="EMBL" id="RUT05990.1"/>
    </source>
</evidence>
<dbReference type="PANTHER" id="PTHR47396">
    <property type="entry name" value="TYPE I RESTRICTION ENZYME ECOKI R PROTEIN"/>
    <property type="match status" value="1"/>
</dbReference>
<sequence length="135" mass="15472">MAQLKELRLLLDASGYTERNLQVAWREATNEDIAASIIGFIRKAAIGDALVPYEERVDKARRKIMGMQSWAAPQRKWLERIGKQLKKETIVDREALDQGEFKTQGGGFQRLNKTFNGQLENILVQINKELWKDVG</sequence>
<dbReference type="InterPro" id="IPR013670">
    <property type="entry name" value="EcoEI_R_C_dom"/>
</dbReference>
<dbReference type="GO" id="GO:0005829">
    <property type="term" value="C:cytosol"/>
    <property type="evidence" value="ECO:0007669"/>
    <property type="project" value="TreeGrafter"/>
</dbReference>
<dbReference type="AlphaFoldDB" id="A0A433VIU0"/>
<dbReference type="EMBL" id="RSCL01000007">
    <property type="protein sequence ID" value="RUT05990.1"/>
    <property type="molecule type" value="Genomic_DNA"/>
</dbReference>
<accession>A0A433VIU0</accession>
<name>A0A433VIU0_9CYAN</name>
<dbReference type="GO" id="GO:0003677">
    <property type="term" value="F:DNA binding"/>
    <property type="evidence" value="ECO:0007669"/>
    <property type="project" value="InterPro"/>
</dbReference>
<reference evidence="2" key="2">
    <citation type="journal article" date="2019" name="Genome Biol. Evol.">
        <title>Day and night: Metabolic profiles and evolutionary relationships of six axenic non-marine cyanobacteria.</title>
        <authorList>
            <person name="Will S.E."/>
            <person name="Henke P."/>
            <person name="Boedeker C."/>
            <person name="Huang S."/>
            <person name="Brinkmann H."/>
            <person name="Rohde M."/>
            <person name="Jarek M."/>
            <person name="Friedl T."/>
            <person name="Seufert S."/>
            <person name="Schumacher M."/>
            <person name="Overmann J."/>
            <person name="Neumann-Schaal M."/>
            <person name="Petersen J."/>
        </authorList>
    </citation>
    <scope>NUCLEOTIDE SEQUENCE [LARGE SCALE GENOMIC DNA]</scope>
    <source>
        <strain evidence="2">PCC 7102</strain>
    </source>
</reference>
<dbReference type="GO" id="GO:0003824">
    <property type="term" value="F:catalytic activity"/>
    <property type="evidence" value="ECO:0007669"/>
    <property type="project" value="InterPro"/>
</dbReference>
<evidence type="ECO:0000259" key="1">
    <source>
        <dbReference type="Pfam" id="PF08463"/>
    </source>
</evidence>
<evidence type="ECO:0000313" key="3">
    <source>
        <dbReference type="Proteomes" id="UP000271624"/>
    </source>
</evidence>
<dbReference type="Pfam" id="PF08463">
    <property type="entry name" value="EcoEI_R_C"/>
    <property type="match status" value="1"/>
</dbReference>